<organism evidence="17">
    <name type="scientific">Nephroselmis pyriformis</name>
    <dbReference type="NCBI Taxonomy" id="156128"/>
    <lineage>
        <taxon>Eukaryota</taxon>
        <taxon>Viridiplantae</taxon>
        <taxon>Chlorophyta</taxon>
        <taxon>Nephroselmidophyceae</taxon>
        <taxon>Nephroselmidales</taxon>
        <taxon>Nephroselmidaceae</taxon>
        <taxon>Nephroselmis</taxon>
    </lineage>
</organism>
<dbReference type="RefSeq" id="YP_010231235.1">
    <property type="nucleotide sequence ID" value="NC_059722.1"/>
</dbReference>
<comment type="subcellular location">
    <subcellularLocation>
        <location evidence="9">Plastid</location>
        <location evidence="9">Chloroplast</location>
    </subcellularLocation>
</comment>
<dbReference type="Gene3D" id="3.90.1100.10">
    <property type="match status" value="1"/>
</dbReference>
<dbReference type="Pfam" id="PF04561">
    <property type="entry name" value="RNA_pol_Rpb2_2"/>
    <property type="match status" value="1"/>
</dbReference>
<dbReference type="Pfam" id="PF04565">
    <property type="entry name" value="RNA_pol_Rpb2_3"/>
    <property type="match status" value="1"/>
</dbReference>
<dbReference type="GO" id="GO:0000428">
    <property type="term" value="C:DNA-directed RNA polymerase complex"/>
    <property type="evidence" value="ECO:0007669"/>
    <property type="project" value="UniProtKB-KW"/>
</dbReference>
<dbReference type="GO" id="GO:0003899">
    <property type="term" value="F:DNA-directed RNA polymerase activity"/>
    <property type="evidence" value="ECO:0007669"/>
    <property type="project" value="UniProtKB-UniRule"/>
</dbReference>
<feature type="domain" description="RNA polymerase Rpb2" evidence="14">
    <location>
        <begin position="129"/>
        <end position="325"/>
    </location>
</feature>
<feature type="domain" description="RNA polymerase Rpb2" evidence="16">
    <location>
        <begin position="384"/>
        <end position="452"/>
    </location>
</feature>
<dbReference type="Gene3D" id="2.40.50.100">
    <property type="match status" value="1"/>
</dbReference>
<evidence type="ECO:0000256" key="3">
    <source>
        <dbReference type="ARBA" id="ARBA00022478"/>
    </source>
</evidence>
<dbReference type="Pfam" id="PF00562">
    <property type="entry name" value="RNA_pol_Rpb2_6"/>
    <property type="match status" value="1"/>
</dbReference>
<feature type="domain" description="RNA polymerase beta subunit protrusion" evidence="15">
    <location>
        <begin position="19"/>
        <end position="350"/>
    </location>
</feature>
<dbReference type="InterPro" id="IPR007120">
    <property type="entry name" value="DNA-dir_RNAP_su2_dom"/>
</dbReference>
<dbReference type="NCBIfam" id="NF001616">
    <property type="entry name" value="PRK00405.1"/>
    <property type="match status" value="1"/>
</dbReference>
<evidence type="ECO:0000256" key="10">
    <source>
        <dbReference type="RuleBase" id="RU000434"/>
    </source>
</evidence>
<dbReference type="GO" id="GO:0003677">
    <property type="term" value="F:DNA binding"/>
    <property type="evidence" value="ECO:0007669"/>
    <property type="project" value="UniProtKB-UniRule"/>
</dbReference>
<comment type="catalytic activity">
    <reaction evidence="8 9 11">
        <text>RNA(n) + a ribonucleoside 5'-triphosphate = RNA(n+1) + diphosphate</text>
        <dbReference type="Rhea" id="RHEA:21248"/>
        <dbReference type="Rhea" id="RHEA-COMP:14527"/>
        <dbReference type="Rhea" id="RHEA-COMP:17342"/>
        <dbReference type="ChEBI" id="CHEBI:33019"/>
        <dbReference type="ChEBI" id="CHEBI:61557"/>
        <dbReference type="ChEBI" id="CHEBI:140395"/>
        <dbReference type="EC" id="2.7.7.6"/>
    </reaction>
</comment>
<dbReference type="GeneID" id="69223326"/>
<dbReference type="InterPro" id="IPR007121">
    <property type="entry name" value="RNA_pol_bsu_CS"/>
</dbReference>
<accession>A0A8A2H8C2</accession>
<dbReference type="Pfam" id="PF04560">
    <property type="entry name" value="RNA_pol_Rpb2_7"/>
    <property type="match status" value="1"/>
</dbReference>
<dbReference type="Pfam" id="PF04563">
    <property type="entry name" value="RNA_pol_Rpb2_1"/>
    <property type="match status" value="1"/>
</dbReference>
<comment type="function">
    <text evidence="1 9 11">DNA-dependent RNA polymerase catalyzes the transcription of DNA into RNA using the four ribonucleoside triphosphates as substrates.</text>
</comment>
<comment type="similarity">
    <text evidence="2 9 10">Belongs to the RNA polymerase beta chain family.</text>
</comment>
<dbReference type="GO" id="GO:0009507">
    <property type="term" value="C:chloroplast"/>
    <property type="evidence" value="ECO:0007669"/>
    <property type="project" value="UniProtKB-SubCell"/>
</dbReference>
<evidence type="ECO:0000256" key="6">
    <source>
        <dbReference type="ARBA" id="ARBA00023163"/>
    </source>
</evidence>
<dbReference type="NCBIfam" id="TIGR02013">
    <property type="entry name" value="rpoB"/>
    <property type="match status" value="1"/>
</dbReference>
<dbReference type="InterPro" id="IPR007641">
    <property type="entry name" value="RNA_pol_Rpb2_7"/>
</dbReference>
<evidence type="ECO:0000256" key="11">
    <source>
        <dbReference type="RuleBase" id="RU363031"/>
    </source>
</evidence>
<dbReference type="EC" id="2.7.7.6" evidence="9"/>
<geneLocation type="chloroplast" evidence="17"/>
<keyword evidence="4 9" id="KW-0808">Transferase</keyword>
<dbReference type="InterPro" id="IPR007644">
    <property type="entry name" value="RNA_pol_bsu_protrusion"/>
</dbReference>
<evidence type="ECO:0000259" key="16">
    <source>
        <dbReference type="Pfam" id="PF04565"/>
    </source>
</evidence>
<evidence type="ECO:0000259" key="12">
    <source>
        <dbReference type="Pfam" id="PF00562"/>
    </source>
</evidence>
<dbReference type="SUPFAM" id="SSF64484">
    <property type="entry name" value="beta and beta-prime subunits of DNA dependent RNA-polymerase"/>
    <property type="match status" value="1"/>
</dbReference>
<dbReference type="EMBL" id="MW077730">
    <property type="protein sequence ID" value="QSV37304.1"/>
    <property type="molecule type" value="Genomic_DNA"/>
</dbReference>
<feature type="domain" description="RNA polymerase Rpb2" evidence="13">
    <location>
        <begin position="997"/>
        <end position="1071"/>
    </location>
</feature>
<evidence type="ECO:0000256" key="5">
    <source>
        <dbReference type="ARBA" id="ARBA00022695"/>
    </source>
</evidence>
<dbReference type="HAMAP" id="MF_01321">
    <property type="entry name" value="RNApol_bact_RpoB"/>
    <property type="match status" value="1"/>
</dbReference>
<keyword evidence="5 9" id="KW-0548">Nucleotidyltransferase</keyword>
<evidence type="ECO:0000256" key="9">
    <source>
        <dbReference type="HAMAP-Rule" id="MF_01321"/>
    </source>
</evidence>
<evidence type="ECO:0000256" key="7">
    <source>
        <dbReference type="ARBA" id="ARBA00026088"/>
    </source>
</evidence>
<evidence type="ECO:0000256" key="2">
    <source>
        <dbReference type="ARBA" id="ARBA00006835"/>
    </source>
</evidence>
<keyword evidence="3 9" id="KW-0240">DNA-directed RNA polymerase</keyword>
<evidence type="ECO:0000259" key="14">
    <source>
        <dbReference type="Pfam" id="PF04561"/>
    </source>
</evidence>
<keyword evidence="17" id="KW-0934">Plastid</keyword>
<dbReference type="InterPro" id="IPR015712">
    <property type="entry name" value="DNA-dir_RNA_pol_su2"/>
</dbReference>
<dbReference type="InterPro" id="IPR007642">
    <property type="entry name" value="RNA_pol_Rpb2_2"/>
</dbReference>
<evidence type="ECO:0000259" key="13">
    <source>
        <dbReference type="Pfam" id="PF04560"/>
    </source>
</evidence>
<dbReference type="InterPro" id="IPR042107">
    <property type="entry name" value="DNA-dir_RNA_pol_bsu_ext_1_sf"/>
</dbReference>
<dbReference type="PROSITE" id="PS01166">
    <property type="entry name" value="RNA_POL_BETA"/>
    <property type="match status" value="1"/>
</dbReference>
<dbReference type="InterPro" id="IPR037033">
    <property type="entry name" value="DNA-dir_RNAP_su2_hyb_sf"/>
</dbReference>
<keyword evidence="6 9" id="KW-0804">Transcription</keyword>
<keyword evidence="17" id="KW-0150">Chloroplast</keyword>
<feature type="domain" description="DNA-directed RNA polymerase subunit 2 hybrid-binding" evidence="12">
    <location>
        <begin position="588"/>
        <end position="995"/>
    </location>
</feature>
<evidence type="ECO:0000313" key="17">
    <source>
        <dbReference type="EMBL" id="QSV37304.1"/>
    </source>
</evidence>
<dbReference type="GO" id="GO:0006351">
    <property type="term" value="P:DNA-templated transcription"/>
    <property type="evidence" value="ECO:0007669"/>
    <property type="project" value="UniProtKB-UniRule"/>
</dbReference>
<dbReference type="InterPro" id="IPR014724">
    <property type="entry name" value="RNA_pol_RPB2_OB-fold"/>
</dbReference>
<dbReference type="Gene3D" id="3.90.1110.10">
    <property type="entry name" value="RNA polymerase Rpb2, domain 2"/>
    <property type="match status" value="1"/>
</dbReference>
<protein>
    <recommendedName>
        <fullName evidence="9">DNA-directed RNA polymerase subunit beta</fullName>
        <ecNumber evidence="9">2.7.7.6</ecNumber>
    </recommendedName>
    <alternativeName>
        <fullName evidence="9">PEP</fullName>
    </alternativeName>
    <alternativeName>
        <fullName evidence="9">Plastid-encoded RNA polymerase subunit beta</fullName>
        <shortName evidence="9">RNA polymerase subunit beta</shortName>
    </alternativeName>
</protein>
<dbReference type="InterPro" id="IPR037034">
    <property type="entry name" value="RNA_pol_Rpb2_2_sf"/>
</dbReference>
<dbReference type="Gene3D" id="3.90.1800.10">
    <property type="entry name" value="RNA polymerase alpha subunit dimerisation domain"/>
    <property type="match status" value="1"/>
</dbReference>
<dbReference type="GO" id="GO:0032549">
    <property type="term" value="F:ribonucleoside binding"/>
    <property type="evidence" value="ECO:0007669"/>
    <property type="project" value="InterPro"/>
</dbReference>
<dbReference type="InterPro" id="IPR007645">
    <property type="entry name" value="RNA_pol_Rpb2_3"/>
</dbReference>
<evidence type="ECO:0000256" key="1">
    <source>
        <dbReference type="ARBA" id="ARBA00004026"/>
    </source>
</evidence>
<evidence type="ECO:0000259" key="15">
    <source>
        <dbReference type="Pfam" id="PF04563"/>
    </source>
</evidence>
<dbReference type="Gene3D" id="2.30.150.10">
    <property type="entry name" value="DNA-directed RNA polymerase, beta subunit, external 1 domain"/>
    <property type="match status" value="1"/>
</dbReference>
<reference evidence="17" key="1">
    <citation type="journal article" date="2021" name="Mitochondrial DNA Part B Resour">
        <title>A gene-rich and compact chloroplast genome of the green alga Nephroselmis pyriformis (N.Carter) Ettl 1982 from the shores of Mersin (Eastern Mediterranean Sea).</title>
        <authorList>
            <person name="Gastineau R."/>
            <person name="Konucu M."/>
            <person name="Tekdal D."/>
            <person name="Lemieux C."/>
            <person name="Turmel M."/>
            <person name="Witkowski A."/>
            <person name="Eker-Develi E."/>
        </authorList>
    </citation>
    <scope>NUCLEOTIDE SEQUENCE</scope>
    <source>
        <strain evidence="17">MED1</strain>
    </source>
</reference>
<dbReference type="CDD" id="cd00653">
    <property type="entry name" value="RNA_pol_B_RPB2"/>
    <property type="match status" value="1"/>
</dbReference>
<dbReference type="PANTHER" id="PTHR20856">
    <property type="entry name" value="DNA-DIRECTED RNA POLYMERASE I SUBUNIT 2"/>
    <property type="match status" value="1"/>
</dbReference>
<dbReference type="AlphaFoldDB" id="A0A8A2H8C2"/>
<proteinExistence type="inferred from homology"/>
<dbReference type="Gene3D" id="2.40.270.10">
    <property type="entry name" value="DNA-directed RNA polymerase, subunit 2, domain 6"/>
    <property type="match status" value="1"/>
</dbReference>
<name>A0A8A2H8C2_9CHLO</name>
<sequence length="1090" mass="122742">MIRLYPQAAPFRLPDLVALQRESFLHFLIEGLAEQLHEFNPITSPNGDLELRLSPERYQFKRPRYPVQEASWRAMTYSGALYVPAQLTNLRTGQIQSEYVFLGDFPLMTDRGHFIIHGSARVIVNQIIRSPGLYYKEVSDHKGRRTHVASLISNRGAWIRIETDRYGMIWARMDKVKKISMFVVLQALGFSPSEILQSLRHPEFVMKAFSVLLEKQVWQKRSEELMAHSTHQALLQVLGKLYPDKPPSVRSARKLLFLRFMDPRRYDLGAIGRLQLNKKLHLTGGWDIHTLRPVDLLAATDYLINLECRTGQVDDIDHLKNRRVRSAGELIQNQVRIGMTRLERIVLDRFKEPSQGRLRLHSLMNPKPMSGALREFFGSSQLSQFMDQTNPLSEITHKRRLSSLGPGGISRDRAGMAVREIHPSHYGRICPIETPEGPNAGLIGSMATYARVNPQGFLESPFYRVQEGEVQWEAGPTYLSAAQEDELRVSPGDLLVGDSLPDRPLPIRYQKEFLTTTRSHVEYIGVSPTQMISVATSLIPFLEHDDANRALMGSNMQRQAVPILQPERPWVGTGLEGQVALDSGTVICADRNGYVDYVDARKIVVVDPESSSSSTQYLLQSYYRSNQDTCMHQRPVVQAGEWVERGDLLADGAASVGGELALGKNICVAYMPWEGYNFEDAILISERLVYEDLYTSLHIERHEIETRQTKLGAEEITRDVPSVGAYPLRHLDDRGIVYPGAQVEPGDILVGKVSPKEDMDVPPEGRLLQAIFGHKARDVRDTSLRVPTGVHGRVLDVRILKGVPGAPPDPQGTATNECVIHVYLVHKRRLQVGDKMAGRHGNKGIVSRILPRQDMPYCQDGTPVDMVLNPLGVPSRMNVGQVFECLLGLAGMHLQEQFKVRAFDEMYEEQASRGFVYSKLYEARQKTGYRWLFDPAHPGKSRLFDGRTGEPFDQPVTVGQAYMLKLVHLVDEKIHARSTGPYSLVTQQPLGGRSKHGGQRLGEMEVWALEGFGAAYTLQELLTVKSDDMQGRNEAMNAIIKGEAIPSPGTPESFKVLIRELQCLCLDIGVYEIDPEAYDDGHEIDIYHIF</sequence>
<gene>
    <name evidence="9 17" type="primary">rpoB</name>
</gene>
<comment type="subunit">
    <text evidence="7 9 11">In plastids the minimal PEP RNA polymerase catalytic core is composed of four subunits: alpha, beta, beta', and beta''. When a (nuclear-encoded) sigma factor is associated with the core the holoenzyme is formed, which can initiate transcription.</text>
</comment>
<evidence type="ECO:0000256" key="4">
    <source>
        <dbReference type="ARBA" id="ARBA00022679"/>
    </source>
</evidence>
<evidence type="ECO:0000256" key="8">
    <source>
        <dbReference type="ARBA" id="ARBA00048552"/>
    </source>
</evidence>
<dbReference type="InterPro" id="IPR010243">
    <property type="entry name" value="RNA_pol_bsu_bac"/>
</dbReference>
<dbReference type="Gene3D" id="2.40.50.150">
    <property type="match status" value="1"/>
</dbReference>